<dbReference type="SMART" id="SM00248">
    <property type="entry name" value="ANK"/>
    <property type="match status" value="10"/>
</dbReference>
<feature type="repeat" description="ANK" evidence="3">
    <location>
        <begin position="174"/>
        <end position="206"/>
    </location>
</feature>
<organism evidence="5 6">
    <name type="scientific">Fusarium floridanum</name>
    <dbReference type="NCBI Taxonomy" id="1325733"/>
    <lineage>
        <taxon>Eukaryota</taxon>
        <taxon>Fungi</taxon>
        <taxon>Dikarya</taxon>
        <taxon>Ascomycota</taxon>
        <taxon>Pezizomycotina</taxon>
        <taxon>Sordariomycetes</taxon>
        <taxon>Hypocreomycetidae</taxon>
        <taxon>Hypocreales</taxon>
        <taxon>Nectriaceae</taxon>
        <taxon>Fusarium</taxon>
        <taxon>Fusarium solani species complex</taxon>
    </lineage>
</organism>
<evidence type="ECO:0000256" key="4">
    <source>
        <dbReference type="SAM" id="MobiDB-lite"/>
    </source>
</evidence>
<feature type="repeat" description="ANK" evidence="3">
    <location>
        <begin position="108"/>
        <end position="140"/>
    </location>
</feature>
<dbReference type="PRINTS" id="PR01415">
    <property type="entry name" value="ANKYRIN"/>
</dbReference>
<feature type="repeat" description="ANK" evidence="3">
    <location>
        <begin position="242"/>
        <end position="274"/>
    </location>
</feature>
<dbReference type="Proteomes" id="UP000287972">
    <property type="component" value="Unassembled WGS sequence"/>
</dbReference>
<dbReference type="PROSITE" id="PS50297">
    <property type="entry name" value="ANK_REP_REGION"/>
    <property type="match status" value="5"/>
</dbReference>
<keyword evidence="6" id="KW-1185">Reference proteome</keyword>
<feature type="compositionally biased region" description="Basic and acidic residues" evidence="4">
    <location>
        <begin position="678"/>
        <end position="690"/>
    </location>
</feature>
<dbReference type="SUPFAM" id="SSF48403">
    <property type="entry name" value="Ankyrin repeat"/>
    <property type="match status" value="2"/>
</dbReference>
<dbReference type="GO" id="GO:0005737">
    <property type="term" value="C:cytoplasm"/>
    <property type="evidence" value="ECO:0007669"/>
    <property type="project" value="TreeGrafter"/>
</dbReference>
<dbReference type="Pfam" id="PF12796">
    <property type="entry name" value="Ank_2"/>
    <property type="match status" value="3"/>
</dbReference>
<feature type="repeat" description="ANK" evidence="3">
    <location>
        <begin position="141"/>
        <end position="173"/>
    </location>
</feature>
<feature type="region of interest" description="Disordered" evidence="4">
    <location>
        <begin position="662"/>
        <end position="705"/>
    </location>
</feature>
<accession>A0A428RP82</accession>
<evidence type="ECO:0000313" key="5">
    <source>
        <dbReference type="EMBL" id="RSL79279.1"/>
    </source>
</evidence>
<comment type="caution">
    <text evidence="5">The sequence shown here is derived from an EMBL/GenBank/DDBJ whole genome shotgun (WGS) entry which is preliminary data.</text>
</comment>
<protein>
    <submittedName>
        <fullName evidence="5">Uncharacterized protein</fullName>
    </submittedName>
</protein>
<feature type="compositionally biased region" description="Basic and acidic residues" evidence="4">
    <location>
        <begin position="70"/>
        <end position="84"/>
    </location>
</feature>
<evidence type="ECO:0000256" key="1">
    <source>
        <dbReference type="ARBA" id="ARBA00022737"/>
    </source>
</evidence>
<gene>
    <name evidence="5" type="ORF">CEP51_007493</name>
</gene>
<evidence type="ECO:0000256" key="2">
    <source>
        <dbReference type="ARBA" id="ARBA00023043"/>
    </source>
</evidence>
<keyword evidence="2 3" id="KW-0040">ANK repeat</keyword>
<name>A0A428RP82_9HYPO</name>
<dbReference type="AlphaFoldDB" id="A0A428RP82"/>
<reference evidence="5 6" key="1">
    <citation type="submission" date="2017-06" db="EMBL/GenBank/DDBJ databases">
        <title>Comparative genomic analysis of Ambrosia Fusariam Clade fungi.</title>
        <authorList>
            <person name="Stajich J.E."/>
            <person name="Carrillo J."/>
            <person name="Kijimoto T."/>
            <person name="Eskalen A."/>
            <person name="O'Donnell K."/>
            <person name="Kasson M."/>
        </authorList>
    </citation>
    <scope>NUCLEOTIDE SEQUENCE [LARGE SCALE GENOMIC DNA]</scope>
    <source>
        <strain evidence="5 6">NRRL62606</strain>
    </source>
</reference>
<sequence>MESGEATHHQTTINTANKFKAGNVAVSVPASPKESEMIVDQSIHGPPIETLAKLESKSEDSDDNPNSWHDFFRDMHEDEHPSSDGEIEKLKAMLNGASKSKINNKDEKGQTALYIAVERGLKKAAIELLNAGAHTTVADNTNDHPLHIACYLGNLQLAKELLANKADIEAKGEHGETPLGLACRRGHTEVVELLLNHNASTHVWDLSERTPLFAAALQGHVGVVKHILEKDLSSLERVDGTNSWTALHVAIYKGHEEIVSMLLEAGSRLDMQARDGSTPLMTAIQNQREGIVKMLLIRRTENEDLQLETPSHNHVSPLGTACIRGFTACARLLIDAGADCSVRILKWPTPVFALPCAYRNREIVLDMITRSKSRIDGNYSCNSGRNPLNMAAERGHTKIVELLLDHREAIGLSQDTISRALFNAIDSGCESMVRLLLGPKGGVSVNYITYWDQTPLHTACNPLGCITSDSNIWGPDDLSEEERSNPEFQPGRHEAILRLLLERGANVEAKTSRQSTVLHSATASGDVDTINLILERMRHVDILAKSDNSDTVLGTAFHPERQDAMRALLSSPRLETADFGTDKQQHEALSWAAVSPVRHDIAKLILAKMYIERPRPMESGVWSAIEWATFLELPQILWMLIASSPRSKETTEVLERAMRVAATARSKSDLETQQGARPEQETASVDKSEGNDGETNAGEQGQSDDQEALMDILRDPPIGLLYTGTGNQLKLKNGLKETLATCSKALTKPSNGFWWDKA</sequence>
<dbReference type="PANTHER" id="PTHR24198">
    <property type="entry name" value="ANKYRIN REPEAT AND PROTEIN KINASE DOMAIN-CONTAINING PROTEIN"/>
    <property type="match status" value="1"/>
</dbReference>
<feature type="repeat" description="ANK" evidence="3">
    <location>
        <begin position="383"/>
        <end position="415"/>
    </location>
</feature>
<evidence type="ECO:0000256" key="3">
    <source>
        <dbReference type="PROSITE-ProRule" id="PRU00023"/>
    </source>
</evidence>
<keyword evidence="1" id="KW-0677">Repeat</keyword>
<dbReference type="PANTHER" id="PTHR24198:SF165">
    <property type="entry name" value="ANKYRIN REPEAT-CONTAINING PROTEIN-RELATED"/>
    <property type="match status" value="1"/>
</dbReference>
<dbReference type="Gene3D" id="1.25.40.20">
    <property type="entry name" value="Ankyrin repeat-containing domain"/>
    <property type="match status" value="2"/>
</dbReference>
<dbReference type="EMBL" id="NKCL01000179">
    <property type="protein sequence ID" value="RSL79279.1"/>
    <property type="molecule type" value="Genomic_DNA"/>
</dbReference>
<dbReference type="InterPro" id="IPR002110">
    <property type="entry name" value="Ankyrin_rpt"/>
</dbReference>
<dbReference type="PROSITE" id="PS50088">
    <property type="entry name" value="ANK_REPEAT"/>
    <property type="match status" value="5"/>
</dbReference>
<dbReference type="InterPro" id="IPR036770">
    <property type="entry name" value="Ankyrin_rpt-contain_sf"/>
</dbReference>
<feature type="region of interest" description="Disordered" evidence="4">
    <location>
        <begin position="51"/>
        <end position="84"/>
    </location>
</feature>
<proteinExistence type="predicted"/>
<evidence type="ECO:0000313" key="6">
    <source>
        <dbReference type="Proteomes" id="UP000287972"/>
    </source>
</evidence>